<dbReference type="AlphaFoldDB" id="A0A0C3QWJ0"/>
<feature type="region of interest" description="Disordered" evidence="1">
    <location>
        <begin position="26"/>
        <end position="87"/>
    </location>
</feature>
<sequence length="498" mass="53659">MSAVICPSTPTIEIHLADDEISQQFEIQPLRSPFSPKSPSPMAYQNSDADDFRPVHLLPPPSVSPLKEHRLSKPQSASLPTDKKGIDQERFAQLLKSSRERAAMKHGRKESVELRKQVTLKVHTTKALERRALFLSKVQSAPTPEAAESPVTPPESPAIFHFTLPSPGMQSPLAMFGKLSSESDQGCNSVNFPRDSSAPQEARKGWVEEIDFKARVRSNSLRASSAAACLDLAVSARSASRKSRGSSSHALPSLDQITARLATKVAAHVNATSSDVAPSISAVGGLKPRPLSLALARPRPSQLGHRRTPSSPLATSPVFTANVKEEEEKTPEPEPVPEIVVEKPAAAPSRLPSFLQKRISRERIEIPSPAPAPASVPAPVPAPETPTIQVTEPSPVQKRPSQTLPSGSIVLQSPPVGRRRISNPPPPQLPPSQPFAARLTPTRLHYSNAGAAPVSSETRKQRGLDMVEKLRRRSSAPAALPPVDKSKQHRVLSLKGGF</sequence>
<evidence type="ECO:0000313" key="2">
    <source>
        <dbReference type="EMBL" id="KIO33244.1"/>
    </source>
</evidence>
<feature type="compositionally biased region" description="Pro residues" evidence="1">
    <location>
        <begin position="423"/>
        <end position="433"/>
    </location>
</feature>
<feature type="compositionally biased region" description="Low complexity" evidence="1">
    <location>
        <begin position="337"/>
        <end position="348"/>
    </location>
</feature>
<reference evidence="3" key="2">
    <citation type="submission" date="2015-01" db="EMBL/GenBank/DDBJ databases">
        <title>Evolutionary Origins and Diversification of the Mycorrhizal Mutualists.</title>
        <authorList>
            <consortium name="DOE Joint Genome Institute"/>
            <consortium name="Mycorrhizal Genomics Consortium"/>
            <person name="Kohler A."/>
            <person name="Kuo A."/>
            <person name="Nagy L.G."/>
            <person name="Floudas D."/>
            <person name="Copeland A."/>
            <person name="Barry K.W."/>
            <person name="Cichocki N."/>
            <person name="Veneault-Fourrey C."/>
            <person name="LaButti K."/>
            <person name="Lindquist E.A."/>
            <person name="Lipzen A."/>
            <person name="Lundell T."/>
            <person name="Morin E."/>
            <person name="Murat C."/>
            <person name="Riley R."/>
            <person name="Ohm R."/>
            <person name="Sun H."/>
            <person name="Tunlid A."/>
            <person name="Henrissat B."/>
            <person name="Grigoriev I.V."/>
            <person name="Hibbett D.S."/>
            <person name="Martin F."/>
        </authorList>
    </citation>
    <scope>NUCLEOTIDE SEQUENCE [LARGE SCALE GENOMIC DNA]</scope>
    <source>
        <strain evidence="3">MUT 4182</strain>
    </source>
</reference>
<reference evidence="2 3" key="1">
    <citation type="submission" date="2014-04" db="EMBL/GenBank/DDBJ databases">
        <authorList>
            <consortium name="DOE Joint Genome Institute"/>
            <person name="Kuo A."/>
            <person name="Girlanda M."/>
            <person name="Perotto S."/>
            <person name="Kohler A."/>
            <person name="Nagy L.G."/>
            <person name="Floudas D."/>
            <person name="Copeland A."/>
            <person name="Barry K.W."/>
            <person name="Cichocki N."/>
            <person name="Veneault-Fourrey C."/>
            <person name="LaButti K."/>
            <person name="Lindquist E.A."/>
            <person name="Lipzen A."/>
            <person name="Lundell T."/>
            <person name="Morin E."/>
            <person name="Murat C."/>
            <person name="Sun H."/>
            <person name="Tunlid A."/>
            <person name="Henrissat B."/>
            <person name="Grigoriev I.V."/>
            <person name="Hibbett D.S."/>
            <person name="Martin F."/>
            <person name="Nordberg H.P."/>
            <person name="Cantor M.N."/>
            <person name="Hua S.X."/>
        </authorList>
    </citation>
    <scope>NUCLEOTIDE SEQUENCE [LARGE SCALE GENOMIC DNA]</scope>
    <source>
        <strain evidence="2 3">MUT 4182</strain>
    </source>
</reference>
<feature type="region of interest" description="Disordered" evidence="1">
    <location>
        <begin position="472"/>
        <end position="498"/>
    </location>
</feature>
<proteinExistence type="predicted"/>
<protein>
    <submittedName>
        <fullName evidence="2">Uncharacterized protein</fullName>
    </submittedName>
</protein>
<accession>A0A0C3QWJ0</accession>
<feature type="compositionally biased region" description="Polar residues" evidence="1">
    <location>
        <begin position="386"/>
        <end position="411"/>
    </location>
</feature>
<organism evidence="2 3">
    <name type="scientific">Tulasnella calospora MUT 4182</name>
    <dbReference type="NCBI Taxonomy" id="1051891"/>
    <lineage>
        <taxon>Eukaryota</taxon>
        <taxon>Fungi</taxon>
        <taxon>Dikarya</taxon>
        <taxon>Basidiomycota</taxon>
        <taxon>Agaricomycotina</taxon>
        <taxon>Agaricomycetes</taxon>
        <taxon>Cantharellales</taxon>
        <taxon>Tulasnellaceae</taxon>
        <taxon>Tulasnella</taxon>
    </lineage>
</organism>
<dbReference type="EMBL" id="KN822949">
    <property type="protein sequence ID" value="KIO33244.1"/>
    <property type="molecule type" value="Genomic_DNA"/>
</dbReference>
<dbReference type="OrthoDB" id="3250108at2759"/>
<feature type="compositionally biased region" description="Polar residues" evidence="1">
    <location>
        <begin position="309"/>
        <end position="319"/>
    </location>
</feature>
<keyword evidence="3" id="KW-1185">Reference proteome</keyword>
<feature type="region of interest" description="Disordered" evidence="1">
    <location>
        <begin position="139"/>
        <end position="158"/>
    </location>
</feature>
<dbReference type="Proteomes" id="UP000054248">
    <property type="component" value="Unassembled WGS sequence"/>
</dbReference>
<feature type="region of interest" description="Disordered" evidence="1">
    <location>
        <begin position="297"/>
        <end position="439"/>
    </location>
</feature>
<feature type="compositionally biased region" description="Pro residues" evidence="1">
    <location>
        <begin position="368"/>
        <end position="384"/>
    </location>
</feature>
<dbReference type="HOGENOM" id="CLU_056207_0_0_1"/>
<evidence type="ECO:0000313" key="3">
    <source>
        <dbReference type="Proteomes" id="UP000054248"/>
    </source>
</evidence>
<gene>
    <name evidence="2" type="ORF">M407DRAFT_198507</name>
</gene>
<feature type="compositionally biased region" description="Basic and acidic residues" evidence="1">
    <location>
        <begin position="323"/>
        <end position="332"/>
    </location>
</feature>
<name>A0A0C3QWJ0_9AGAM</name>
<dbReference type="STRING" id="1051891.A0A0C3QWJ0"/>
<evidence type="ECO:0000256" key="1">
    <source>
        <dbReference type="SAM" id="MobiDB-lite"/>
    </source>
</evidence>